<dbReference type="SUPFAM" id="SSF56801">
    <property type="entry name" value="Acetyl-CoA synthetase-like"/>
    <property type="match status" value="1"/>
</dbReference>
<reference evidence="5 6" key="1">
    <citation type="submission" date="2007-10" db="EMBL/GenBank/DDBJ databases">
        <title>Complete sequence of Desulfococcus oleovorans Hxd3.</title>
        <authorList>
            <consortium name="US DOE Joint Genome Institute"/>
            <person name="Copeland A."/>
            <person name="Lucas S."/>
            <person name="Lapidus A."/>
            <person name="Barry K."/>
            <person name="Glavina del Rio T."/>
            <person name="Dalin E."/>
            <person name="Tice H."/>
            <person name="Pitluck S."/>
            <person name="Kiss H."/>
            <person name="Brettin T."/>
            <person name="Bruce D."/>
            <person name="Detter J.C."/>
            <person name="Han C."/>
            <person name="Schmutz J."/>
            <person name="Larimer F."/>
            <person name="Land M."/>
            <person name="Hauser L."/>
            <person name="Kyrpides N."/>
            <person name="Kim E."/>
            <person name="Wawrik B."/>
            <person name="Richardson P."/>
        </authorList>
    </citation>
    <scope>NUCLEOTIDE SEQUENCE [LARGE SCALE GENOMIC DNA]</scope>
    <source>
        <strain evidence="6">DSM 6200 / JCM 39069 / Hxd3</strain>
    </source>
</reference>
<dbReference type="eggNOG" id="COG0318">
    <property type="taxonomic scope" value="Bacteria"/>
</dbReference>
<gene>
    <name evidence="5" type="ordered locus">Dole_1605</name>
</gene>
<evidence type="ECO:0000259" key="3">
    <source>
        <dbReference type="Pfam" id="PF00501"/>
    </source>
</evidence>
<dbReference type="KEGG" id="dol:Dole_1605"/>
<dbReference type="InterPro" id="IPR042099">
    <property type="entry name" value="ANL_N_sf"/>
</dbReference>
<dbReference type="OrthoDB" id="5483897at2"/>
<protein>
    <submittedName>
        <fullName evidence="5">AMP-dependent synthetase and ligase</fullName>
    </submittedName>
</protein>
<accession>A9A009</accession>
<dbReference type="InterPro" id="IPR045851">
    <property type="entry name" value="AMP-bd_C_sf"/>
</dbReference>
<dbReference type="InterPro" id="IPR025110">
    <property type="entry name" value="AMP-bd_C"/>
</dbReference>
<dbReference type="CDD" id="cd17631">
    <property type="entry name" value="FACL_FadD13-like"/>
    <property type="match status" value="1"/>
</dbReference>
<dbReference type="InterPro" id="IPR000873">
    <property type="entry name" value="AMP-dep_synth/lig_dom"/>
</dbReference>
<feature type="domain" description="AMP-dependent synthetase/ligase" evidence="3">
    <location>
        <begin position="12"/>
        <end position="382"/>
    </location>
</feature>
<dbReference type="STRING" id="96561.Dole_1605"/>
<dbReference type="AlphaFoldDB" id="A9A009"/>
<dbReference type="PANTHER" id="PTHR43767:SF1">
    <property type="entry name" value="NONRIBOSOMAL PEPTIDE SYNTHASE PES1 (EUROFUNG)-RELATED"/>
    <property type="match status" value="1"/>
</dbReference>
<sequence length="526" mass="58208">MYTLGDISTNGAVHFPDWEAIVFEETRMTYRQLNTRVNRLANALTALGCKKGDHLAVLAENCSQYVEIYFAAAKIGACVCPQNHRLADEELTYVINHGESTLFLVGHGFEDRACSIQSGLTNIRYWISIENFIDGYLSYEELIKTHPDTEPVPESPVDEQDLAILMYTGGTTGLPKGVMLTHRNLMTTTANAVLTAATALANLGPGRRFSTCMVLPMFHVSLWPVLLTLSIGGKAVINRKMDLGEILRLIQDEECAHINLVPTIYGWLVDYPDADKYDISSLIYMTYAGSPFPTEVLKKCIRRFGNIFSQGYGATETAGGAATMLSYQDHEIEGSRSRLLASAGKTAPCSRIKIADDEGRALPYGQSGEICVTGKHIMAGYWKDPVKTAEALRDGWYHTGDMGYMDEDGYVFLTDRKADMIISGGENVYPKETEDVLYQHEAVAECSVVSAPDPRWGEIVKAVVVLQPGKTATEEELIAFCKERLAGYKCPKSIVFWDNLPTSIIGKVLKKEIKATFWQGQDRKIG</sequence>
<dbReference type="Gene3D" id="3.40.50.12780">
    <property type="entry name" value="N-terminal domain of ligase-like"/>
    <property type="match status" value="1"/>
</dbReference>
<evidence type="ECO:0000259" key="4">
    <source>
        <dbReference type="Pfam" id="PF13193"/>
    </source>
</evidence>
<organism evidence="5 6">
    <name type="scientific">Desulfosudis oleivorans (strain DSM 6200 / JCM 39069 / Hxd3)</name>
    <name type="common">Desulfococcus oleovorans</name>
    <dbReference type="NCBI Taxonomy" id="96561"/>
    <lineage>
        <taxon>Bacteria</taxon>
        <taxon>Pseudomonadati</taxon>
        <taxon>Thermodesulfobacteriota</taxon>
        <taxon>Desulfobacteria</taxon>
        <taxon>Desulfobacterales</taxon>
        <taxon>Desulfosudaceae</taxon>
        <taxon>Desulfosudis</taxon>
    </lineage>
</organism>
<evidence type="ECO:0000313" key="6">
    <source>
        <dbReference type="Proteomes" id="UP000008561"/>
    </source>
</evidence>
<dbReference type="Proteomes" id="UP000008561">
    <property type="component" value="Chromosome"/>
</dbReference>
<dbReference type="GO" id="GO:0016878">
    <property type="term" value="F:acid-thiol ligase activity"/>
    <property type="evidence" value="ECO:0007669"/>
    <property type="project" value="UniProtKB-ARBA"/>
</dbReference>
<dbReference type="Pfam" id="PF00501">
    <property type="entry name" value="AMP-binding"/>
    <property type="match status" value="1"/>
</dbReference>
<comment type="similarity">
    <text evidence="1">Belongs to the ATP-dependent AMP-binding enzyme family.</text>
</comment>
<dbReference type="InterPro" id="IPR050237">
    <property type="entry name" value="ATP-dep_AMP-bd_enzyme"/>
</dbReference>
<dbReference type="Pfam" id="PF13193">
    <property type="entry name" value="AMP-binding_C"/>
    <property type="match status" value="1"/>
</dbReference>
<dbReference type="NCBIfam" id="NF004837">
    <property type="entry name" value="PRK06187.1"/>
    <property type="match status" value="1"/>
</dbReference>
<dbReference type="EMBL" id="CP000859">
    <property type="protein sequence ID" value="ABW67409.1"/>
    <property type="molecule type" value="Genomic_DNA"/>
</dbReference>
<evidence type="ECO:0000313" key="5">
    <source>
        <dbReference type="EMBL" id="ABW67409.1"/>
    </source>
</evidence>
<dbReference type="HOGENOM" id="CLU_000022_59_7_7"/>
<dbReference type="InterPro" id="IPR020845">
    <property type="entry name" value="AMP-binding_CS"/>
</dbReference>
<evidence type="ECO:0000256" key="2">
    <source>
        <dbReference type="ARBA" id="ARBA00022598"/>
    </source>
</evidence>
<dbReference type="PROSITE" id="PS00455">
    <property type="entry name" value="AMP_BINDING"/>
    <property type="match status" value="1"/>
</dbReference>
<keyword evidence="2 5" id="KW-0436">Ligase</keyword>
<dbReference type="PANTHER" id="PTHR43767">
    <property type="entry name" value="LONG-CHAIN-FATTY-ACID--COA LIGASE"/>
    <property type="match status" value="1"/>
</dbReference>
<keyword evidence="6" id="KW-1185">Reference proteome</keyword>
<dbReference type="FunFam" id="3.30.300.30:FF:000008">
    <property type="entry name" value="2,3-dihydroxybenzoate-AMP ligase"/>
    <property type="match status" value="1"/>
</dbReference>
<dbReference type="RefSeq" id="WP_012175025.1">
    <property type="nucleotide sequence ID" value="NC_009943.1"/>
</dbReference>
<feature type="domain" description="AMP-binding enzyme C-terminal" evidence="4">
    <location>
        <begin position="432"/>
        <end position="507"/>
    </location>
</feature>
<proteinExistence type="inferred from homology"/>
<dbReference type="Gene3D" id="3.30.300.30">
    <property type="match status" value="1"/>
</dbReference>
<evidence type="ECO:0000256" key="1">
    <source>
        <dbReference type="ARBA" id="ARBA00006432"/>
    </source>
</evidence>
<name>A9A009_DESOH</name>